<feature type="compositionally biased region" description="Basic and acidic residues" evidence="2">
    <location>
        <begin position="1"/>
        <end position="19"/>
    </location>
</feature>
<reference evidence="4 5" key="1">
    <citation type="submission" date="2024-06" db="EMBL/GenBank/DDBJ databases">
        <authorList>
            <person name="Campbell A.G."/>
        </authorList>
    </citation>
    <scope>NUCLEOTIDE SEQUENCE [LARGE SCALE GENOMIC DNA]</scope>
    <source>
        <strain evidence="4 5">EM12</strain>
    </source>
</reference>
<comment type="caution">
    <text evidence="4">The sequence shown here is derived from an EMBL/GenBank/DDBJ whole genome shotgun (WGS) entry which is preliminary data.</text>
</comment>
<gene>
    <name evidence="4" type="ORF">ABS772_09460</name>
</gene>
<dbReference type="InterPro" id="IPR012480">
    <property type="entry name" value="Hepar_II_III_C"/>
</dbReference>
<sequence length="886" mass="92977">MDQIDERAGAAASDAERGGEGAAPLRPASARYAGGAGPGGREGLHRIAPNNRFARVGFGFSDLAPGRWACLQFGLAFEEGEEAALAVDAAAAGFDFLAADGSSLDLDHVPGLARSLLDPQVAWIPGPALLGADPFRIAFRVPDQASGVVVTLRSWRNTGAVTVADPVLRLGAPDHGPGPRRRPLGGEGLRFGYALAEEIALVLRGQIYAARADEHAARVRLVYRDRTGAEIAPPYANAVSVPGLGAVINLAARPQARRFTLTLRPPPGAASVELDFSVWEDAEDPPEAELIGLPELALEDAFRLESLCDDDLLDAPAFLTRLADRLGLPGGVPGSWIARSSAGAAPILARARALREGPDRSARIEGDNVVLSLAGLPDWTLPAAPDWREDPFRSVAWRLAYQSLAWLLPLAALPGTAMRAQSIAASWSRANPWGQPADGLSLHPAALAPRSDVFASLVADGDEPARVEIAAEAARHGFALAEIVGQNTLARALHGIQAAAALLALARALPDFAFAPHWDSLARDSLAHGFDALLPEGGDFAEAAPVRRLDLVSHGQAIAAALGESEPGPTIRRRVEAALPGLAGLLDPGGRLPPFGDAPAGLDHAGWIARLSARDRNLVAERDAAPVPDGRTAGLVALRHDGMERGWGHFALTYAAQSPHGHRDCTSFTFATGSRRWIVEGGGAEGVEVGPARHHLLSPRAHNVAIADGVEPMAGSGLLTARVALDGAEALRLATTVHGPDHDHVRLFLVLDDLSGMAVIDRFRRPGGALAFEGRLHLPPEALVALSGPRRALAQQDGRRLDVVAVPLRGQAAGMDAAIGRNDRPHAMQGFSATGAGGLRPTPVLRYAFTGRDTVCGGVVLAADAEAEQRLLRLLADEEVRRLVEA</sequence>
<dbReference type="RefSeq" id="WP_350393997.1">
    <property type="nucleotide sequence ID" value="NZ_JBELQE010000055.1"/>
</dbReference>
<dbReference type="Gene3D" id="2.70.98.70">
    <property type="match status" value="1"/>
</dbReference>
<dbReference type="Proteomes" id="UP001480955">
    <property type="component" value="Unassembled WGS sequence"/>
</dbReference>
<dbReference type="EMBL" id="JBELQE010000055">
    <property type="protein sequence ID" value="MER2250133.1"/>
    <property type="molecule type" value="Genomic_DNA"/>
</dbReference>
<evidence type="ECO:0000313" key="5">
    <source>
        <dbReference type="Proteomes" id="UP001480955"/>
    </source>
</evidence>
<evidence type="ECO:0000259" key="3">
    <source>
        <dbReference type="Pfam" id="PF07940"/>
    </source>
</evidence>
<organism evidence="4 5">
    <name type="scientific">Methylorubrum podarium</name>
    <dbReference type="NCBI Taxonomy" id="200476"/>
    <lineage>
        <taxon>Bacteria</taxon>
        <taxon>Pseudomonadati</taxon>
        <taxon>Pseudomonadota</taxon>
        <taxon>Alphaproteobacteria</taxon>
        <taxon>Hyphomicrobiales</taxon>
        <taxon>Methylobacteriaceae</taxon>
        <taxon>Methylorubrum</taxon>
    </lineage>
</organism>
<evidence type="ECO:0000313" key="4">
    <source>
        <dbReference type="EMBL" id="MER2250133.1"/>
    </source>
</evidence>
<feature type="region of interest" description="Disordered" evidence="2">
    <location>
        <begin position="1"/>
        <end position="44"/>
    </location>
</feature>
<feature type="domain" description="Heparinase II/III-like C-terminal" evidence="3">
    <location>
        <begin position="626"/>
        <end position="804"/>
    </location>
</feature>
<dbReference type="InterPro" id="IPR008929">
    <property type="entry name" value="Chondroitin_lyas"/>
</dbReference>
<evidence type="ECO:0000256" key="1">
    <source>
        <dbReference type="ARBA" id="ARBA00004196"/>
    </source>
</evidence>
<keyword evidence="5" id="KW-1185">Reference proteome</keyword>
<evidence type="ECO:0000256" key="2">
    <source>
        <dbReference type="SAM" id="MobiDB-lite"/>
    </source>
</evidence>
<protein>
    <submittedName>
        <fullName evidence="4">Heparinase II/III family protein</fullName>
    </submittedName>
</protein>
<comment type="subcellular location">
    <subcellularLocation>
        <location evidence="1">Cell envelope</location>
    </subcellularLocation>
</comment>
<name>A0ABV1QL69_9HYPH</name>
<dbReference type="Gene3D" id="1.50.10.100">
    <property type="entry name" value="Chondroitin AC/alginate lyase"/>
    <property type="match status" value="1"/>
</dbReference>
<accession>A0ABV1QL69</accession>
<proteinExistence type="predicted"/>
<dbReference type="Pfam" id="PF07940">
    <property type="entry name" value="Hepar_II_III_C"/>
    <property type="match status" value="1"/>
</dbReference>